<keyword evidence="1" id="KW-1133">Transmembrane helix</keyword>
<reference evidence="2 3" key="1">
    <citation type="submission" date="2007-03" db="EMBL/GenBank/DDBJ databases">
        <authorList>
            <person name="Heidelberg J."/>
        </authorList>
    </citation>
    <scope>NUCLEOTIDE SEQUENCE [LARGE SCALE GENOMIC DNA]</scope>
    <source>
        <strain evidence="3">ATCC 39541 / Classical Ogawa 395 / O395</strain>
    </source>
</reference>
<dbReference type="InterPro" id="IPR010649">
    <property type="entry name" value="NapE_TorE"/>
</dbReference>
<protein>
    <submittedName>
        <fullName evidence="2">Trimethylamine N-oxide reductase system, TorE protein</fullName>
    </submittedName>
</protein>
<dbReference type="Proteomes" id="UP000000249">
    <property type="component" value="Chromosome 1"/>
</dbReference>
<organism evidence="2 3">
    <name type="scientific">Vibrio cholerae serotype O1 (strain ATCC 39541 / Classical Ogawa 395 / O395)</name>
    <dbReference type="NCBI Taxonomy" id="345073"/>
    <lineage>
        <taxon>Bacteria</taxon>
        <taxon>Pseudomonadati</taxon>
        <taxon>Pseudomonadota</taxon>
        <taxon>Gammaproteobacteria</taxon>
        <taxon>Vibrionales</taxon>
        <taxon>Vibrionaceae</taxon>
        <taxon>Vibrio</taxon>
    </lineage>
</organism>
<keyword evidence="1" id="KW-0812">Transmembrane</keyword>
<dbReference type="KEGG" id="vcr:VC395_1812"/>
<sequence length="72" mass="7946">MAEISANKVGKCMSDVNKVESGEKRSLEWKSFLFITVVLFPILSVAFVGGYGFIVWMLQMFVFGPPGLHGGF</sequence>
<gene>
    <name evidence="2" type="primary">torE</name>
    <name evidence="2" type="ordered locus">VC0395_A1298</name>
</gene>
<dbReference type="eggNOG" id="COG4459">
    <property type="taxonomic scope" value="Bacteria"/>
</dbReference>
<dbReference type="InterPro" id="IPR014316">
    <property type="entry name" value="TMAO_TorE"/>
</dbReference>
<dbReference type="EMBL" id="CP000627">
    <property type="protein sequence ID" value="ABQ20773.1"/>
    <property type="molecule type" value="Genomic_DNA"/>
</dbReference>
<evidence type="ECO:0000313" key="3">
    <source>
        <dbReference type="Proteomes" id="UP000000249"/>
    </source>
</evidence>
<keyword evidence="1" id="KW-0472">Membrane</keyword>
<feature type="transmembrane region" description="Helical" evidence="1">
    <location>
        <begin position="32"/>
        <end position="58"/>
    </location>
</feature>
<dbReference type="NCBIfam" id="TIGR02972">
    <property type="entry name" value="TMAO_torE"/>
    <property type="match status" value="1"/>
</dbReference>
<dbReference type="Pfam" id="PF06796">
    <property type="entry name" value="NapE"/>
    <property type="match status" value="1"/>
</dbReference>
<dbReference type="KEGG" id="vco:VC0395_A1298"/>
<evidence type="ECO:0000256" key="1">
    <source>
        <dbReference type="SAM" id="Phobius"/>
    </source>
</evidence>
<dbReference type="AlphaFoldDB" id="A0A0H3AJQ6"/>
<accession>A0A0H3AJQ6</accession>
<dbReference type="PATRIC" id="fig|345073.21.peg.1754"/>
<evidence type="ECO:0000313" key="2">
    <source>
        <dbReference type="EMBL" id="ABQ20773.1"/>
    </source>
</evidence>
<proteinExistence type="predicted"/>
<name>A0A0H3AJQ6_VIBC3</name>